<dbReference type="Pfam" id="PF00528">
    <property type="entry name" value="BPD_transp_1"/>
    <property type="match status" value="1"/>
</dbReference>
<comment type="caution">
    <text evidence="10">The sequence shown here is derived from an EMBL/GenBank/DDBJ whole genome shotgun (WGS) entry which is preliminary data.</text>
</comment>
<reference evidence="11" key="1">
    <citation type="journal article" date="2019" name="Int. J. Syst. Evol. Microbiol.">
        <title>The Global Catalogue of Microorganisms (GCM) 10K type strain sequencing project: providing services to taxonomists for standard genome sequencing and annotation.</title>
        <authorList>
            <consortium name="The Broad Institute Genomics Platform"/>
            <consortium name="The Broad Institute Genome Sequencing Center for Infectious Disease"/>
            <person name="Wu L."/>
            <person name="Ma J."/>
        </authorList>
    </citation>
    <scope>NUCLEOTIDE SEQUENCE [LARGE SCALE GENOMIC DNA]</scope>
    <source>
        <strain evidence="11">JCM 13584</strain>
    </source>
</reference>
<feature type="transmembrane region" description="Helical" evidence="7">
    <location>
        <begin position="150"/>
        <end position="171"/>
    </location>
</feature>
<feature type="transmembrane region" description="Helical" evidence="7">
    <location>
        <begin position="249"/>
        <end position="273"/>
    </location>
</feature>
<dbReference type="SUPFAM" id="SSF161098">
    <property type="entry name" value="MetI-like"/>
    <property type="match status" value="1"/>
</dbReference>
<evidence type="ECO:0000256" key="4">
    <source>
        <dbReference type="ARBA" id="ARBA00022692"/>
    </source>
</evidence>
<dbReference type="CDD" id="cd06261">
    <property type="entry name" value="TM_PBP2"/>
    <property type="match status" value="1"/>
</dbReference>
<keyword evidence="3" id="KW-1003">Cell membrane</keyword>
<keyword evidence="2 7" id="KW-0813">Transport</keyword>
<accession>A0ABP5BIZ1</accession>
<dbReference type="RefSeq" id="WP_157413532.1">
    <property type="nucleotide sequence ID" value="NZ_BAAAMK010000002.1"/>
</dbReference>
<evidence type="ECO:0000256" key="5">
    <source>
        <dbReference type="ARBA" id="ARBA00022989"/>
    </source>
</evidence>
<name>A0ABP5BIZ1_9MICO</name>
<feature type="region of interest" description="Disordered" evidence="8">
    <location>
        <begin position="1"/>
        <end position="47"/>
    </location>
</feature>
<keyword evidence="11" id="KW-1185">Reference proteome</keyword>
<gene>
    <name evidence="10" type="ORF">GCM10009717_10800</name>
</gene>
<evidence type="ECO:0000256" key="7">
    <source>
        <dbReference type="RuleBase" id="RU363032"/>
    </source>
</evidence>
<feature type="transmembrane region" description="Helical" evidence="7">
    <location>
        <begin position="310"/>
        <end position="330"/>
    </location>
</feature>
<feature type="transmembrane region" description="Helical" evidence="7">
    <location>
        <begin position="117"/>
        <end position="138"/>
    </location>
</feature>
<dbReference type="InterPro" id="IPR000515">
    <property type="entry name" value="MetI-like"/>
</dbReference>
<evidence type="ECO:0000259" key="9">
    <source>
        <dbReference type="PROSITE" id="PS50928"/>
    </source>
</evidence>
<feature type="transmembrane region" description="Helical" evidence="7">
    <location>
        <begin position="203"/>
        <end position="228"/>
    </location>
</feature>
<sequence>MSTTSDVSSTPAGAADGRPRPGGSDRGGGGADRASAAPEPAGRTRGGRSRDLLKALPWIGPALILIFGVVLYPAVVMFFNSTRDISQSGIDKGSVGFDNFVEVFNFPYFWPIFGRTIVWVVVVVAVTVLLSLVLAQLLDKAFPGRRIVRLAVIIPWAASVVMTTMVVYYGLEPYFGIINKFLVDVGLVDTPEGYGWTRNPDTAFAWAIVVAVFVSLPFTTYTILAGLATVPGDIVEAAKMDGAGPVRTYFSIVLPQLRGALSVAVLINIINVFNSLPILKVMTGSIPGYDADTIMTLIFKYIQNQHKIDVASALSVVAFLIVIVIVAVYVRVVKPMKEV</sequence>
<dbReference type="Proteomes" id="UP001499954">
    <property type="component" value="Unassembled WGS sequence"/>
</dbReference>
<evidence type="ECO:0000256" key="1">
    <source>
        <dbReference type="ARBA" id="ARBA00004651"/>
    </source>
</evidence>
<feature type="domain" description="ABC transmembrane type-1" evidence="9">
    <location>
        <begin position="113"/>
        <end position="329"/>
    </location>
</feature>
<dbReference type="PANTHER" id="PTHR30193:SF37">
    <property type="entry name" value="INNER MEMBRANE ABC TRANSPORTER PERMEASE PROTEIN YCJO"/>
    <property type="match status" value="1"/>
</dbReference>
<dbReference type="InterPro" id="IPR051393">
    <property type="entry name" value="ABC_transporter_permease"/>
</dbReference>
<comment type="subcellular location">
    <subcellularLocation>
        <location evidence="1 7">Cell membrane</location>
        <topology evidence="1 7">Multi-pass membrane protein</topology>
    </subcellularLocation>
</comment>
<evidence type="ECO:0000256" key="8">
    <source>
        <dbReference type="SAM" id="MobiDB-lite"/>
    </source>
</evidence>
<organism evidence="10 11">
    <name type="scientific">Agromyces allii</name>
    <dbReference type="NCBI Taxonomy" id="393607"/>
    <lineage>
        <taxon>Bacteria</taxon>
        <taxon>Bacillati</taxon>
        <taxon>Actinomycetota</taxon>
        <taxon>Actinomycetes</taxon>
        <taxon>Micrococcales</taxon>
        <taxon>Microbacteriaceae</taxon>
        <taxon>Agromyces</taxon>
    </lineage>
</organism>
<proteinExistence type="inferred from homology"/>
<feature type="compositionally biased region" description="Polar residues" evidence="8">
    <location>
        <begin position="1"/>
        <end position="10"/>
    </location>
</feature>
<dbReference type="PROSITE" id="PS50928">
    <property type="entry name" value="ABC_TM1"/>
    <property type="match status" value="1"/>
</dbReference>
<keyword evidence="6 7" id="KW-0472">Membrane</keyword>
<comment type="similarity">
    <text evidence="7">Belongs to the binding-protein-dependent transport system permease family.</text>
</comment>
<evidence type="ECO:0000256" key="6">
    <source>
        <dbReference type="ARBA" id="ARBA00023136"/>
    </source>
</evidence>
<evidence type="ECO:0000313" key="10">
    <source>
        <dbReference type="EMBL" id="GAA1946334.1"/>
    </source>
</evidence>
<feature type="transmembrane region" description="Helical" evidence="7">
    <location>
        <begin position="55"/>
        <end position="79"/>
    </location>
</feature>
<dbReference type="Gene3D" id="1.10.3720.10">
    <property type="entry name" value="MetI-like"/>
    <property type="match status" value="1"/>
</dbReference>
<evidence type="ECO:0000256" key="3">
    <source>
        <dbReference type="ARBA" id="ARBA00022475"/>
    </source>
</evidence>
<evidence type="ECO:0000256" key="2">
    <source>
        <dbReference type="ARBA" id="ARBA00022448"/>
    </source>
</evidence>
<dbReference type="InterPro" id="IPR035906">
    <property type="entry name" value="MetI-like_sf"/>
</dbReference>
<keyword evidence="5 7" id="KW-1133">Transmembrane helix</keyword>
<dbReference type="EMBL" id="BAAAMK010000002">
    <property type="protein sequence ID" value="GAA1946334.1"/>
    <property type="molecule type" value="Genomic_DNA"/>
</dbReference>
<keyword evidence="4 7" id="KW-0812">Transmembrane</keyword>
<evidence type="ECO:0000313" key="11">
    <source>
        <dbReference type="Proteomes" id="UP001499954"/>
    </source>
</evidence>
<protein>
    <recommendedName>
        <fullName evidence="9">ABC transmembrane type-1 domain-containing protein</fullName>
    </recommendedName>
</protein>
<dbReference type="PANTHER" id="PTHR30193">
    <property type="entry name" value="ABC TRANSPORTER PERMEASE PROTEIN"/>
    <property type="match status" value="1"/>
</dbReference>